<dbReference type="PRINTS" id="PR00260">
    <property type="entry name" value="CHEMTRNSDUCR"/>
</dbReference>
<dbReference type="GO" id="GO:0004888">
    <property type="term" value="F:transmembrane signaling receptor activity"/>
    <property type="evidence" value="ECO:0007669"/>
    <property type="project" value="InterPro"/>
</dbReference>
<evidence type="ECO:0000313" key="7">
    <source>
        <dbReference type="EMBL" id="GAK53210.1"/>
    </source>
</evidence>
<evidence type="ECO:0000313" key="8">
    <source>
        <dbReference type="Proteomes" id="UP000030700"/>
    </source>
</evidence>
<accession>A0A0S6W4Q9</accession>
<dbReference type="GO" id="GO:0006935">
    <property type="term" value="P:chemotaxis"/>
    <property type="evidence" value="ECO:0007669"/>
    <property type="project" value="InterPro"/>
</dbReference>
<dbReference type="AlphaFoldDB" id="A0A0S6W4Q9"/>
<dbReference type="PROSITE" id="PS50885">
    <property type="entry name" value="HAMP"/>
    <property type="match status" value="2"/>
</dbReference>
<dbReference type="STRING" id="1499966.U14_04473"/>
<dbReference type="Pfam" id="PF00672">
    <property type="entry name" value="HAMP"/>
    <property type="match status" value="1"/>
</dbReference>
<evidence type="ECO:0000256" key="4">
    <source>
        <dbReference type="SAM" id="Phobius"/>
    </source>
</evidence>
<dbReference type="InterPro" id="IPR004090">
    <property type="entry name" value="Chemotax_Me-accpt_rcpt"/>
</dbReference>
<keyword evidence="8" id="KW-1185">Reference proteome</keyword>
<dbReference type="Proteomes" id="UP000030700">
    <property type="component" value="Unassembled WGS sequence"/>
</dbReference>
<dbReference type="Gene3D" id="1.10.287.950">
    <property type="entry name" value="Methyl-accepting chemotaxis protein"/>
    <property type="match status" value="1"/>
</dbReference>
<keyword evidence="4" id="KW-0472">Membrane</keyword>
<dbReference type="SMART" id="SM00283">
    <property type="entry name" value="MA"/>
    <property type="match status" value="1"/>
</dbReference>
<dbReference type="GO" id="GO:0016020">
    <property type="term" value="C:membrane"/>
    <property type="evidence" value="ECO:0007669"/>
    <property type="project" value="InterPro"/>
</dbReference>
<feature type="domain" description="Methyl-accepting transducer" evidence="5">
    <location>
        <begin position="293"/>
        <end position="529"/>
    </location>
</feature>
<evidence type="ECO:0000259" key="5">
    <source>
        <dbReference type="PROSITE" id="PS50111"/>
    </source>
</evidence>
<evidence type="ECO:0000256" key="3">
    <source>
        <dbReference type="PROSITE-ProRule" id="PRU00284"/>
    </source>
</evidence>
<proteinExistence type="inferred from homology"/>
<name>A0A0S6W4Q9_9BACT</name>
<keyword evidence="1 3" id="KW-0807">Transducer</keyword>
<organism evidence="7">
    <name type="scientific">Candidatus Moduliflexus flocculans</name>
    <dbReference type="NCBI Taxonomy" id="1499966"/>
    <lineage>
        <taxon>Bacteria</taxon>
        <taxon>Candidatus Moduliflexota</taxon>
        <taxon>Candidatus Moduliflexia</taxon>
        <taxon>Candidatus Moduliflexales</taxon>
        <taxon>Candidatus Moduliflexaceae</taxon>
    </lineage>
</organism>
<protein>
    <submittedName>
        <fullName evidence="7">Methyl-accepting chemotaxis sensory transducer</fullName>
    </submittedName>
</protein>
<dbReference type="PANTHER" id="PTHR32089">
    <property type="entry name" value="METHYL-ACCEPTING CHEMOTAXIS PROTEIN MCPB"/>
    <property type="match status" value="1"/>
</dbReference>
<dbReference type="PROSITE" id="PS50111">
    <property type="entry name" value="CHEMOTAXIS_TRANSDUC_2"/>
    <property type="match status" value="1"/>
</dbReference>
<dbReference type="SUPFAM" id="SSF58104">
    <property type="entry name" value="Methyl-accepting chemotaxis protein (MCP) signaling domain"/>
    <property type="match status" value="3"/>
</dbReference>
<sequence>MKISVRTQMIFVVELLICVIVAVNTQMFIQNMKKNARQMMASRPHAMAQNDAPALTILATDHPDLPGIVDQQIKSLLIQSAIILGVSLVVSFFAISGVMRLRVVKPLKQLATAGQQLAEGQFVQTFHIGQQSPEIAALVTVFENLARYWQHTAAIVSEITRGILIREGNARSPHDALSNALHEMARYQQQIVLAATKIKEGDFTATVQPRSTDDVFGREIHAVATGFNNLLRQIKTNMEQMSSTGATISTSAEREISIVRDVHASAQMMLSIMTDIGGNTEEVAHSMETLSPFVEETSASVAQMATSITHIATHSQKLTQQTEEAFDFLAMTVNALQEIVKMTETSRQLSEETMQDALGGQQAVEQVMSSMSLLQRTITTTVDAITTFAHRSREIDTILDVIQEITERTSLLALNASIIAAQAGVHGRGFAVVADEIKNLALGVATSTKDIAAIVRSLQQDIQRVVESIHAGENDVKQGMERTQQAEKALQTIISSAKHSSSMVISIVAALDELMTTSQEVSNSMGQVNLMTEEITTAAREHEFSTKQINQAITHINDMTAHIQHATDQQSAGTRQALNATHTMLDLMNQNLESSRQIALSAEELSAQVVPILHAMNRMTLR</sequence>
<gene>
    <name evidence="7" type="ORF">U14_04473</name>
</gene>
<dbReference type="PANTHER" id="PTHR32089:SF112">
    <property type="entry name" value="LYSOZYME-LIKE PROTEIN-RELATED"/>
    <property type="match status" value="1"/>
</dbReference>
<evidence type="ECO:0000259" key="6">
    <source>
        <dbReference type="PROSITE" id="PS50885"/>
    </source>
</evidence>
<reference evidence="7" key="1">
    <citation type="journal article" date="2015" name="PeerJ">
        <title>First genomic representation of candidate bacterial phylum KSB3 points to enhanced environmental sensing as a trigger of wastewater bulking.</title>
        <authorList>
            <person name="Sekiguchi Y."/>
            <person name="Ohashi A."/>
            <person name="Parks D.H."/>
            <person name="Yamauchi T."/>
            <person name="Tyson G.W."/>
            <person name="Hugenholtz P."/>
        </authorList>
    </citation>
    <scope>NUCLEOTIDE SEQUENCE [LARGE SCALE GENOMIC DNA]</scope>
</reference>
<dbReference type="InterPro" id="IPR003660">
    <property type="entry name" value="HAMP_dom"/>
</dbReference>
<feature type="domain" description="HAMP" evidence="6">
    <location>
        <begin position="101"/>
        <end position="154"/>
    </location>
</feature>
<dbReference type="InterPro" id="IPR004089">
    <property type="entry name" value="MCPsignal_dom"/>
</dbReference>
<dbReference type="Gene3D" id="6.10.340.10">
    <property type="match status" value="1"/>
</dbReference>
<keyword evidence="4" id="KW-0812">Transmembrane</keyword>
<dbReference type="Pfam" id="PF00015">
    <property type="entry name" value="MCPsignal"/>
    <property type="match status" value="1"/>
</dbReference>
<dbReference type="GO" id="GO:0007165">
    <property type="term" value="P:signal transduction"/>
    <property type="evidence" value="ECO:0007669"/>
    <property type="project" value="UniProtKB-KW"/>
</dbReference>
<dbReference type="SMART" id="SM00304">
    <property type="entry name" value="HAMP"/>
    <property type="match status" value="2"/>
</dbReference>
<feature type="transmembrane region" description="Helical" evidence="4">
    <location>
        <begin position="9"/>
        <end position="29"/>
    </location>
</feature>
<evidence type="ECO:0000256" key="2">
    <source>
        <dbReference type="ARBA" id="ARBA00029447"/>
    </source>
</evidence>
<evidence type="ECO:0000256" key="1">
    <source>
        <dbReference type="ARBA" id="ARBA00023224"/>
    </source>
</evidence>
<keyword evidence="4" id="KW-1133">Transmembrane helix</keyword>
<comment type="similarity">
    <text evidence="2">Belongs to the methyl-accepting chemotaxis (MCP) protein family.</text>
</comment>
<feature type="domain" description="HAMP" evidence="6">
    <location>
        <begin position="189"/>
        <end position="239"/>
    </location>
</feature>
<feature type="transmembrane region" description="Helical" evidence="4">
    <location>
        <begin position="76"/>
        <end position="99"/>
    </location>
</feature>
<dbReference type="EMBL" id="DF820459">
    <property type="protein sequence ID" value="GAK53210.1"/>
    <property type="molecule type" value="Genomic_DNA"/>
</dbReference>
<dbReference type="HOGENOM" id="CLU_000445_99_1_0"/>